<dbReference type="PANTHER" id="PTHR30055">
    <property type="entry name" value="HTH-TYPE TRANSCRIPTIONAL REGULATOR RUTR"/>
    <property type="match status" value="1"/>
</dbReference>
<protein>
    <recommendedName>
        <fullName evidence="5">HTH tetR-type domain-containing protein</fullName>
    </recommendedName>
</protein>
<feature type="domain" description="HTH tetR-type" evidence="5">
    <location>
        <begin position="8"/>
        <end position="68"/>
    </location>
</feature>
<keyword evidence="7" id="KW-1185">Reference proteome</keyword>
<organism evidence="6 7">
    <name type="scientific">Actinoplanes palleronii</name>
    <dbReference type="NCBI Taxonomy" id="113570"/>
    <lineage>
        <taxon>Bacteria</taxon>
        <taxon>Bacillati</taxon>
        <taxon>Actinomycetota</taxon>
        <taxon>Actinomycetes</taxon>
        <taxon>Micromonosporales</taxon>
        <taxon>Micromonosporaceae</taxon>
        <taxon>Actinoplanes</taxon>
    </lineage>
</organism>
<evidence type="ECO:0000256" key="2">
    <source>
        <dbReference type="ARBA" id="ARBA00023125"/>
    </source>
</evidence>
<feature type="DNA-binding region" description="H-T-H motif" evidence="4">
    <location>
        <begin position="31"/>
        <end position="50"/>
    </location>
</feature>
<keyword evidence="1" id="KW-0805">Transcription regulation</keyword>
<dbReference type="Gene3D" id="1.10.357.10">
    <property type="entry name" value="Tetracycline Repressor, domain 2"/>
    <property type="match status" value="1"/>
</dbReference>
<dbReference type="EMBL" id="BOMS01000141">
    <property type="protein sequence ID" value="GIE72303.1"/>
    <property type="molecule type" value="Genomic_DNA"/>
</dbReference>
<evidence type="ECO:0000313" key="6">
    <source>
        <dbReference type="EMBL" id="GIE72303.1"/>
    </source>
</evidence>
<proteinExistence type="predicted"/>
<keyword evidence="2 4" id="KW-0238">DNA-binding</keyword>
<dbReference type="SUPFAM" id="SSF48498">
    <property type="entry name" value="Tetracyclin repressor-like, C-terminal domain"/>
    <property type="match status" value="1"/>
</dbReference>
<dbReference type="PROSITE" id="PS50977">
    <property type="entry name" value="HTH_TETR_2"/>
    <property type="match status" value="1"/>
</dbReference>
<evidence type="ECO:0000256" key="1">
    <source>
        <dbReference type="ARBA" id="ARBA00023015"/>
    </source>
</evidence>
<dbReference type="PANTHER" id="PTHR30055:SF151">
    <property type="entry name" value="TRANSCRIPTIONAL REGULATORY PROTEIN"/>
    <property type="match status" value="1"/>
</dbReference>
<dbReference type="InterPro" id="IPR004111">
    <property type="entry name" value="Repressor_TetR_C"/>
</dbReference>
<evidence type="ECO:0000259" key="5">
    <source>
        <dbReference type="PROSITE" id="PS50977"/>
    </source>
</evidence>
<evidence type="ECO:0000256" key="3">
    <source>
        <dbReference type="ARBA" id="ARBA00023163"/>
    </source>
</evidence>
<dbReference type="Gene3D" id="1.10.10.60">
    <property type="entry name" value="Homeodomain-like"/>
    <property type="match status" value="1"/>
</dbReference>
<keyword evidence="3" id="KW-0804">Transcription</keyword>
<dbReference type="Pfam" id="PF02909">
    <property type="entry name" value="TetR_C_1"/>
    <property type="match status" value="1"/>
</dbReference>
<dbReference type="InterPro" id="IPR009057">
    <property type="entry name" value="Homeodomain-like_sf"/>
</dbReference>
<evidence type="ECO:0000313" key="7">
    <source>
        <dbReference type="Proteomes" id="UP000624709"/>
    </source>
</evidence>
<dbReference type="InterPro" id="IPR036271">
    <property type="entry name" value="Tet_transcr_reg_TetR-rel_C_sf"/>
</dbReference>
<dbReference type="Pfam" id="PF00440">
    <property type="entry name" value="TetR_N"/>
    <property type="match status" value="1"/>
</dbReference>
<comment type="caution">
    <text evidence="6">The sequence shown here is derived from an EMBL/GenBank/DDBJ whole genome shotgun (WGS) entry which is preliminary data.</text>
</comment>
<reference evidence="6 7" key="1">
    <citation type="submission" date="2021-01" db="EMBL/GenBank/DDBJ databases">
        <title>Whole genome shotgun sequence of Actinoplanes palleronii NBRC 14916.</title>
        <authorList>
            <person name="Komaki H."/>
            <person name="Tamura T."/>
        </authorList>
    </citation>
    <scope>NUCLEOTIDE SEQUENCE [LARGE SCALE GENOMIC DNA]</scope>
    <source>
        <strain evidence="6 7">NBRC 14916</strain>
    </source>
</reference>
<gene>
    <name evidence="6" type="ORF">Apa02nite_084110</name>
</gene>
<dbReference type="SUPFAM" id="SSF46689">
    <property type="entry name" value="Homeodomain-like"/>
    <property type="match status" value="1"/>
</dbReference>
<accession>A0ABQ4BNR3</accession>
<sequence length="249" mass="27201">MAKRERGTLSRAEIVRVAMEVAEAEGSDALTFRRLGPALGVAPTAVLRHFRDKDELLLAIGAQLLENALAEVDHDEPSWRERIMSLSRATRRAFVAHPRVAALVATRTLRQEAEFRTVELIIGAMEQAGLSGRAAASMYRVVADTVLAWTAFEANVHAVGLDVMRQDGLAWDREYVVLPADRYPHIRGVAEHLSEVDREDQFELALELVLDAVEARGTAAGHLLDGGANGASGDECQPDTLDIAVNCER</sequence>
<name>A0ABQ4BNR3_9ACTN</name>
<dbReference type="InterPro" id="IPR050109">
    <property type="entry name" value="HTH-type_TetR-like_transc_reg"/>
</dbReference>
<evidence type="ECO:0000256" key="4">
    <source>
        <dbReference type="PROSITE-ProRule" id="PRU00335"/>
    </source>
</evidence>
<dbReference type="RefSeq" id="WP_203830033.1">
    <property type="nucleotide sequence ID" value="NZ_BAAATY010000050.1"/>
</dbReference>
<dbReference type="InterPro" id="IPR001647">
    <property type="entry name" value="HTH_TetR"/>
</dbReference>
<dbReference type="Proteomes" id="UP000624709">
    <property type="component" value="Unassembled WGS sequence"/>
</dbReference>